<reference evidence="1 2" key="1">
    <citation type="journal article" date="2014" name="Int. J. Syst. Evol. Microbiol.">
        <title>Listeria floridensis sp. nov., Listeria aquatica sp. nov., Listeria cornellensis sp. nov., Listeria riparia sp. nov. and Listeria grandensis sp. nov., from agricultural and natural environments.</title>
        <authorList>
            <person name="den Bakker H.C."/>
            <person name="Warchocki S."/>
            <person name="Wright E.M."/>
            <person name="Allred A.F."/>
            <person name="Ahlstrom C."/>
            <person name="Manuel C.S."/>
            <person name="Stasiewicz M.J."/>
            <person name="Burrell A."/>
            <person name="Roof S."/>
            <person name="Strawn L."/>
            <person name="Fortes E.D."/>
            <person name="Nightingale K.K."/>
            <person name="Kephart D."/>
            <person name="Wiedmann M."/>
        </authorList>
    </citation>
    <scope>NUCLEOTIDE SEQUENCE [LARGE SCALE GENOMIC DNA]</scope>
    <source>
        <strain evidence="2">FSL F6-969</strain>
    </source>
</reference>
<protein>
    <submittedName>
        <fullName evidence="1">Phage protein</fullName>
    </submittedName>
</protein>
<evidence type="ECO:0000313" key="2">
    <source>
        <dbReference type="Proteomes" id="UP000019254"/>
    </source>
</evidence>
<dbReference type="Proteomes" id="UP000019254">
    <property type="component" value="Unassembled WGS sequence"/>
</dbReference>
<dbReference type="AlphaFoldDB" id="W7BVL3"/>
<sequence>MFEKAAEAVMENIYNPNTDATKKRKVTLEFVFTPGKKRDQSTVSVQAKTTLQPIVPVETTVIIGVANDGKVVSNELKSGAIGQSYMDVDTGEVKDDIGKPVASDGKVLDLRQTK</sequence>
<organism evidence="1 2">
    <name type="scientific">Listeria cornellensis FSL F6-0969</name>
    <dbReference type="NCBI Taxonomy" id="1265820"/>
    <lineage>
        <taxon>Bacteria</taxon>
        <taxon>Bacillati</taxon>
        <taxon>Bacillota</taxon>
        <taxon>Bacilli</taxon>
        <taxon>Bacillales</taxon>
        <taxon>Listeriaceae</taxon>
        <taxon>Listeria</taxon>
    </lineage>
</organism>
<dbReference type="EMBL" id="AODE01000026">
    <property type="protein sequence ID" value="EUJ27351.1"/>
    <property type="molecule type" value="Genomic_DNA"/>
</dbReference>
<comment type="caution">
    <text evidence="1">The sequence shown here is derived from an EMBL/GenBank/DDBJ whole genome shotgun (WGS) entry which is preliminary data.</text>
</comment>
<accession>W7BVL3</accession>
<evidence type="ECO:0000313" key="1">
    <source>
        <dbReference type="EMBL" id="EUJ27351.1"/>
    </source>
</evidence>
<proteinExistence type="predicted"/>
<keyword evidence="2" id="KW-1185">Reference proteome</keyword>
<name>W7BVL3_9LIST</name>
<dbReference type="STRING" id="1265820.PCORN_13517"/>
<dbReference type="PATRIC" id="fig|1265820.5.peg.2663"/>
<gene>
    <name evidence="1" type="ORF">PCORN_13517</name>
</gene>